<dbReference type="HOGENOM" id="CLU_1756993_0_0_0"/>
<evidence type="ECO:0000313" key="2">
    <source>
        <dbReference type="EMBL" id="ABY33977.1"/>
    </source>
</evidence>
<dbReference type="STRING" id="324602.Caur_0739"/>
<evidence type="ECO:0000256" key="1">
    <source>
        <dbReference type="SAM" id="Phobius"/>
    </source>
</evidence>
<dbReference type="InterPro" id="IPR054261">
    <property type="entry name" value="DUF6992"/>
</dbReference>
<proteinExistence type="predicted"/>
<dbReference type="EnsemblBacteria" id="ABY33977">
    <property type="protein sequence ID" value="ABY33977"/>
    <property type="gene ID" value="Caur_0739"/>
</dbReference>
<gene>
    <name evidence="2" type="ordered locus">Caur_0739</name>
</gene>
<feature type="transmembrane region" description="Helical" evidence="1">
    <location>
        <begin position="90"/>
        <end position="109"/>
    </location>
</feature>
<feature type="transmembrane region" description="Helical" evidence="1">
    <location>
        <begin position="20"/>
        <end position="38"/>
    </location>
</feature>
<dbReference type="AlphaFoldDB" id="A9WG56"/>
<organism evidence="2 3">
    <name type="scientific">Chloroflexus aurantiacus (strain ATCC 29366 / DSM 635 / J-10-fl)</name>
    <dbReference type="NCBI Taxonomy" id="324602"/>
    <lineage>
        <taxon>Bacteria</taxon>
        <taxon>Bacillati</taxon>
        <taxon>Chloroflexota</taxon>
        <taxon>Chloroflexia</taxon>
        <taxon>Chloroflexales</taxon>
        <taxon>Chloroflexineae</taxon>
        <taxon>Chloroflexaceae</taxon>
        <taxon>Chloroflexus</taxon>
    </lineage>
</organism>
<dbReference type="eggNOG" id="COG1647">
    <property type="taxonomic scope" value="Bacteria"/>
</dbReference>
<dbReference type="RefSeq" id="WP_012256633.1">
    <property type="nucleotide sequence ID" value="NC_010175.1"/>
</dbReference>
<dbReference type="Proteomes" id="UP000002008">
    <property type="component" value="Chromosome"/>
</dbReference>
<reference evidence="3" key="1">
    <citation type="journal article" date="2011" name="BMC Genomics">
        <title>Complete genome sequence of the filamentous anoxygenic phototrophic bacterium Chloroflexus aurantiacus.</title>
        <authorList>
            <person name="Tang K.H."/>
            <person name="Barry K."/>
            <person name="Chertkov O."/>
            <person name="Dalin E."/>
            <person name="Han C.S."/>
            <person name="Hauser L.J."/>
            <person name="Honchak B.M."/>
            <person name="Karbach L.E."/>
            <person name="Land M.L."/>
            <person name="Lapidus A."/>
            <person name="Larimer F.W."/>
            <person name="Mikhailova N."/>
            <person name="Pitluck S."/>
            <person name="Pierson B.K."/>
            <person name="Blankenship R.E."/>
        </authorList>
    </citation>
    <scope>NUCLEOTIDE SEQUENCE [LARGE SCALE GENOMIC DNA]</scope>
    <source>
        <strain evidence="3">ATCC 29366 / DSM 635 / J-10-fl</strain>
    </source>
</reference>
<dbReference type="PATRIC" id="fig|324602.8.peg.844"/>
<dbReference type="InParanoid" id="A9WG56"/>
<dbReference type="Pfam" id="PF22503">
    <property type="entry name" value="DUF6992"/>
    <property type="match status" value="1"/>
</dbReference>
<keyword evidence="1" id="KW-0812">Transmembrane</keyword>
<keyword evidence="1" id="KW-0472">Membrane</keyword>
<keyword evidence="1" id="KW-1133">Transmembrane helix</keyword>
<evidence type="ECO:0000313" key="3">
    <source>
        <dbReference type="Proteomes" id="UP000002008"/>
    </source>
</evidence>
<dbReference type="KEGG" id="cau:Caur_0739"/>
<sequence>MMNNNFFSFQYHALKPLARWGLGSVIGGAILSLIPGFWRHFGLQAISWGAIDWLLAVAGRRQALLKAEDLALGDIDENEAHAAAERLRNILLINAGLDLLYIGSGLWLIRQAGERTDRRGMGAGILVQGLFLLLFDSILAAEIQRRWIPPSP</sequence>
<keyword evidence="3" id="KW-1185">Reference proteome</keyword>
<accession>A9WG56</accession>
<feature type="transmembrane region" description="Helical" evidence="1">
    <location>
        <begin position="121"/>
        <end position="141"/>
    </location>
</feature>
<dbReference type="EMBL" id="CP000909">
    <property type="protein sequence ID" value="ABY33977.1"/>
    <property type="molecule type" value="Genomic_DNA"/>
</dbReference>
<protein>
    <submittedName>
        <fullName evidence="2">Uncharacterized protein</fullName>
    </submittedName>
</protein>
<name>A9WG56_CHLAA</name>